<dbReference type="PANTHER" id="PTHR43757:SF11">
    <property type="entry name" value="SARCOSINE DEHYDROGENASE"/>
    <property type="match status" value="1"/>
</dbReference>
<dbReference type="Pfam" id="PF01266">
    <property type="entry name" value="DAO"/>
    <property type="match status" value="2"/>
</dbReference>
<reference evidence="6" key="2">
    <citation type="submission" date="2024-10" db="UniProtKB">
        <authorList>
            <consortium name="EnsemblProtists"/>
        </authorList>
    </citation>
    <scope>IDENTIFICATION</scope>
</reference>
<dbReference type="RefSeq" id="XP_005791899.1">
    <property type="nucleotide sequence ID" value="XM_005791842.1"/>
</dbReference>
<accession>A0A0D3KUN5</accession>
<dbReference type="SUPFAM" id="SSF54373">
    <property type="entry name" value="FAD-linked reductases, C-terminal domain"/>
    <property type="match status" value="1"/>
</dbReference>
<dbReference type="Pfam" id="PF08669">
    <property type="entry name" value="GCV_T_C"/>
    <property type="match status" value="1"/>
</dbReference>
<dbReference type="Gene3D" id="2.40.30.110">
    <property type="entry name" value="Aminomethyltransferase beta-barrel domains"/>
    <property type="match status" value="1"/>
</dbReference>
<reference evidence="7" key="1">
    <citation type="journal article" date="2013" name="Nature">
        <title>Pan genome of the phytoplankton Emiliania underpins its global distribution.</title>
        <authorList>
            <person name="Read B.A."/>
            <person name="Kegel J."/>
            <person name="Klute M.J."/>
            <person name="Kuo A."/>
            <person name="Lefebvre S.C."/>
            <person name="Maumus F."/>
            <person name="Mayer C."/>
            <person name="Miller J."/>
            <person name="Monier A."/>
            <person name="Salamov A."/>
            <person name="Young J."/>
            <person name="Aguilar M."/>
            <person name="Claverie J.M."/>
            <person name="Frickenhaus S."/>
            <person name="Gonzalez K."/>
            <person name="Herman E.K."/>
            <person name="Lin Y.C."/>
            <person name="Napier J."/>
            <person name="Ogata H."/>
            <person name="Sarno A.F."/>
            <person name="Shmutz J."/>
            <person name="Schroeder D."/>
            <person name="de Vargas C."/>
            <person name="Verret F."/>
            <person name="von Dassow P."/>
            <person name="Valentin K."/>
            <person name="Van de Peer Y."/>
            <person name="Wheeler G."/>
            <person name="Dacks J.B."/>
            <person name="Delwiche C.F."/>
            <person name="Dyhrman S.T."/>
            <person name="Glockner G."/>
            <person name="John U."/>
            <person name="Richards T."/>
            <person name="Worden A.Z."/>
            <person name="Zhang X."/>
            <person name="Grigoriev I.V."/>
            <person name="Allen A.E."/>
            <person name="Bidle K."/>
            <person name="Borodovsky M."/>
            <person name="Bowler C."/>
            <person name="Brownlee C."/>
            <person name="Cock J.M."/>
            <person name="Elias M."/>
            <person name="Gladyshev V.N."/>
            <person name="Groth M."/>
            <person name="Guda C."/>
            <person name="Hadaegh A."/>
            <person name="Iglesias-Rodriguez M.D."/>
            <person name="Jenkins J."/>
            <person name="Jones B.M."/>
            <person name="Lawson T."/>
            <person name="Leese F."/>
            <person name="Lindquist E."/>
            <person name="Lobanov A."/>
            <person name="Lomsadze A."/>
            <person name="Malik S.B."/>
            <person name="Marsh M.E."/>
            <person name="Mackinder L."/>
            <person name="Mock T."/>
            <person name="Mueller-Roeber B."/>
            <person name="Pagarete A."/>
            <person name="Parker M."/>
            <person name="Probert I."/>
            <person name="Quesneville H."/>
            <person name="Raines C."/>
            <person name="Rensing S.A."/>
            <person name="Riano-Pachon D.M."/>
            <person name="Richier S."/>
            <person name="Rokitta S."/>
            <person name="Shiraiwa Y."/>
            <person name="Soanes D.M."/>
            <person name="van der Giezen M."/>
            <person name="Wahlund T.M."/>
            <person name="Williams B."/>
            <person name="Wilson W."/>
            <person name="Wolfe G."/>
            <person name="Wurch L.L."/>
        </authorList>
    </citation>
    <scope>NUCLEOTIDE SEQUENCE</scope>
</reference>
<dbReference type="GO" id="GO:0005739">
    <property type="term" value="C:mitochondrion"/>
    <property type="evidence" value="ECO:0007669"/>
    <property type="project" value="TreeGrafter"/>
</dbReference>
<feature type="domain" description="FAD dependent oxidoreductase" evidence="2">
    <location>
        <begin position="34"/>
        <end position="148"/>
    </location>
</feature>
<dbReference type="InterPro" id="IPR029043">
    <property type="entry name" value="GcvT/YgfZ_C"/>
</dbReference>
<evidence type="ECO:0000259" key="4">
    <source>
        <dbReference type="Pfam" id="PF08669"/>
    </source>
</evidence>
<feature type="domain" description="FAD dependent oxidoreductase" evidence="2">
    <location>
        <begin position="158"/>
        <end position="312"/>
    </location>
</feature>
<dbReference type="EnsemblProtists" id="EOD39470">
    <property type="protein sequence ID" value="EOD39470"/>
    <property type="gene ID" value="EMIHUDRAFT_97687"/>
</dbReference>
<dbReference type="InterPro" id="IPR036188">
    <property type="entry name" value="FAD/NAD-bd_sf"/>
</dbReference>
<dbReference type="GeneID" id="17284741"/>
<evidence type="ECO:0000259" key="2">
    <source>
        <dbReference type="Pfam" id="PF01266"/>
    </source>
</evidence>
<proteinExistence type="inferred from homology"/>
<dbReference type="Gene3D" id="3.50.50.60">
    <property type="entry name" value="FAD/NAD(P)-binding domain"/>
    <property type="match status" value="2"/>
</dbReference>
<dbReference type="OMA" id="MVFKYDQ"/>
<keyword evidence="7" id="KW-1185">Reference proteome</keyword>
<dbReference type="InterPro" id="IPR032503">
    <property type="entry name" value="FAO_M"/>
</dbReference>
<dbReference type="InterPro" id="IPR027266">
    <property type="entry name" value="TrmE/GcvT-like"/>
</dbReference>
<dbReference type="Gene3D" id="3.30.70.1400">
    <property type="entry name" value="Aminomethyltransferase beta-barrel domains"/>
    <property type="match status" value="1"/>
</dbReference>
<dbReference type="STRING" id="2903.R1FKA8"/>
<protein>
    <recommendedName>
        <fullName evidence="8">Dimethylglycine dehydrogenase</fullName>
    </recommendedName>
</protein>
<evidence type="ECO:0000259" key="5">
    <source>
        <dbReference type="Pfam" id="PF16350"/>
    </source>
</evidence>
<sequence>MRLRPPQLGRLGQRTLSPRRLSSGPAAALPASVDAVVIGGGCVGASACYHLQEQGLSTLLLEAHSLTAGTTWHTAGMLWRLRPSYVDIELHTHTRELAMRLEEAPGAAWTQNGGLFIAGNKERLAEYERLGQTGEYYGIASEVLSPSEEYASPTGTVGRRVVGVHTSCGQTIRTGHVVNACGAWAGAVSEMAGAPLPLLAMKHAYVEPLEGMHGGLPNVRDHDLSVYLKAQGSAMAIGGLFDLDWDTFLQNMTGHVQRCPAVEHTGIASTVCGPESFTPDHKPLVGPQPGGGGFNSMGMMLSGGIGRELAAWVLHGAPTLDLFGFDPARFHASTVADARWVQDRTHESYAKTYAIVFPSDEPLAGRGARRSALHDCLAAAGCVFQARHGFERPGWFVGPDVGAGALPRSYDYYGAYADEESGWRLGAGRADVAAHESHPYLDFVEGELTFGWPASFGRVRAARSGVALFDQSYFGKLLISGPRADAAMQWVCGNDMEGRAPGAVVYTPLCNARGGVEADVTVTRLADNRWYMCTGGATASHDLRWIESALDEGGFGGGVSVADISDELTLLSVQGPLSHQLLAPLVGGGAIDDLSAFPFSTAREGLTVAGVPDVRLLRLTFVGELGFELHMPAGGAPQVYAALREAGAALERRSGAPVRDAGYFAIDSLSAEKSYRHWHADLACGDSPQEAAIGFTVLPKLRREDAPGFLGRDALLAKMQSGLQRRIVTLTLDADGGPGGAPPLHGAELIERDGEPLGIVRSTAYGHSIGKQVVTGYVRCPDGLEKITPKWLREGSWAVRSKRRAPLPATLHLKAPFDPEGKRIAGDYSEAEDLLEVAQ</sequence>
<dbReference type="InterPro" id="IPR013977">
    <property type="entry name" value="GcvT_C"/>
</dbReference>
<dbReference type="HOGENOM" id="CLU_007884_11_4_1"/>
<feature type="domain" description="Aminomethyltransferase C-terminal" evidence="4">
    <location>
        <begin position="725"/>
        <end position="817"/>
    </location>
</feature>
<dbReference type="InterPro" id="IPR006076">
    <property type="entry name" value="FAD-dep_OxRdtase"/>
</dbReference>
<evidence type="ECO:0000256" key="1">
    <source>
        <dbReference type="ARBA" id="ARBA00008609"/>
    </source>
</evidence>
<feature type="domain" description="GCVT N-terminal" evidence="3">
    <location>
        <begin position="373"/>
        <end position="697"/>
    </location>
</feature>
<dbReference type="SUPFAM" id="SSF101790">
    <property type="entry name" value="Aminomethyltransferase beta-barrel domain"/>
    <property type="match status" value="1"/>
</dbReference>
<evidence type="ECO:0008006" key="8">
    <source>
        <dbReference type="Google" id="ProtNLM"/>
    </source>
</evidence>
<evidence type="ECO:0000313" key="7">
    <source>
        <dbReference type="Proteomes" id="UP000013827"/>
    </source>
</evidence>
<comment type="similarity">
    <text evidence="1">Belongs to the GcvT family.</text>
</comment>
<dbReference type="Pfam" id="PF16350">
    <property type="entry name" value="FAO_M"/>
    <property type="match status" value="1"/>
</dbReference>
<feature type="domain" description="FAD dependent oxidoreductase central" evidence="5">
    <location>
        <begin position="315"/>
        <end position="371"/>
    </location>
</feature>
<dbReference type="InterPro" id="IPR028896">
    <property type="entry name" value="GcvT/YgfZ/DmdA"/>
</dbReference>
<dbReference type="PANTHER" id="PTHR43757">
    <property type="entry name" value="AMINOMETHYLTRANSFERASE"/>
    <property type="match status" value="1"/>
</dbReference>
<dbReference type="SUPFAM" id="SSF103025">
    <property type="entry name" value="Folate-binding domain"/>
    <property type="match status" value="1"/>
</dbReference>
<dbReference type="PaxDb" id="2903-EOD39470"/>
<name>A0A0D3KUN5_EMIH1</name>
<dbReference type="AlphaFoldDB" id="A0A0D3KUN5"/>
<dbReference type="Proteomes" id="UP000013827">
    <property type="component" value="Unassembled WGS sequence"/>
</dbReference>
<dbReference type="Pfam" id="PF01571">
    <property type="entry name" value="GCV_T"/>
    <property type="match status" value="1"/>
</dbReference>
<evidence type="ECO:0000313" key="6">
    <source>
        <dbReference type="EnsemblProtists" id="EOD39470"/>
    </source>
</evidence>
<dbReference type="Gene3D" id="3.30.1360.120">
    <property type="entry name" value="Probable tRNA modification gtpase trme, domain 1"/>
    <property type="match status" value="1"/>
</dbReference>
<dbReference type="KEGG" id="ehx:EMIHUDRAFT_97687"/>
<dbReference type="SUPFAM" id="SSF51905">
    <property type="entry name" value="FAD/NAD(P)-binding domain"/>
    <property type="match status" value="1"/>
</dbReference>
<evidence type="ECO:0000259" key="3">
    <source>
        <dbReference type="Pfam" id="PF01571"/>
    </source>
</evidence>
<dbReference type="eggNOG" id="KOG2844">
    <property type="taxonomic scope" value="Eukaryota"/>
</dbReference>
<organism evidence="6 7">
    <name type="scientific">Emiliania huxleyi (strain CCMP1516)</name>
    <dbReference type="NCBI Taxonomy" id="280463"/>
    <lineage>
        <taxon>Eukaryota</taxon>
        <taxon>Haptista</taxon>
        <taxon>Haptophyta</taxon>
        <taxon>Prymnesiophyceae</taxon>
        <taxon>Isochrysidales</taxon>
        <taxon>Noelaerhabdaceae</taxon>
        <taxon>Emiliania</taxon>
    </lineage>
</organism>
<dbReference type="InterPro" id="IPR006222">
    <property type="entry name" value="GCVT_N"/>
</dbReference>